<evidence type="ECO:0000256" key="4">
    <source>
        <dbReference type="ARBA" id="ARBA00022989"/>
    </source>
</evidence>
<feature type="transmembrane region" description="Helical" evidence="6">
    <location>
        <begin position="39"/>
        <end position="63"/>
    </location>
</feature>
<dbReference type="STRING" id="392484.LP43_0772"/>
<accession>A0A0A0BJ89</accession>
<reference evidence="7 8" key="1">
    <citation type="submission" date="2014-09" db="EMBL/GenBank/DDBJ databases">
        <authorList>
            <person name="Grob C."/>
            <person name="Taubert M."/>
            <person name="Howat A.M."/>
            <person name="Burns O.J."/>
            <person name="Dixon J.L."/>
            <person name="Chen Y."/>
            <person name="Murrell J.C."/>
        </authorList>
    </citation>
    <scope>NUCLEOTIDE SEQUENCE [LARGE SCALE GENOMIC DNA]</scope>
    <source>
        <strain evidence="7">L4</strain>
    </source>
</reference>
<keyword evidence="4 6" id="KW-1133">Transmembrane helix</keyword>
<dbReference type="PANTHER" id="PTHR42770">
    <property type="entry name" value="AMINO ACID TRANSPORTER-RELATED"/>
    <property type="match status" value="1"/>
</dbReference>
<dbReference type="Gene3D" id="1.20.1740.10">
    <property type="entry name" value="Amino acid/polyamine transporter I"/>
    <property type="match status" value="1"/>
</dbReference>
<dbReference type="InterPro" id="IPR050367">
    <property type="entry name" value="APC_superfamily"/>
</dbReference>
<dbReference type="Pfam" id="PF13520">
    <property type="entry name" value="AA_permease_2"/>
    <property type="match status" value="1"/>
</dbReference>
<evidence type="ECO:0000256" key="6">
    <source>
        <dbReference type="SAM" id="Phobius"/>
    </source>
</evidence>
<feature type="transmembrane region" description="Helical" evidence="6">
    <location>
        <begin position="124"/>
        <end position="142"/>
    </location>
</feature>
<dbReference type="GO" id="GO:0022857">
    <property type="term" value="F:transmembrane transporter activity"/>
    <property type="evidence" value="ECO:0007669"/>
    <property type="project" value="InterPro"/>
</dbReference>
<keyword evidence="2" id="KW-1003">Cell membrane</keyword>
<evidence type="ECO:0000256" key="1">
    <source>
        <dbReference type="ARBA" id="ARBA00004651"/>
    </source>
</evidence>
<feature type="transmembrane region" description="Helical" evidence="6">
    <location>
        <begin position="226"/>
        <end position="251"/>
    </location>
</feature>
<gene>
    <name evidence="7" type="ORF">LP43_0772</name>
</gene>
<evidence type="ECO:0000313" key="7">
    <source>
        <dbReference type="EMBL" id="KGM07164.1"/>
    </source>
</evidence>
<feature type="transmembrane region" description="Helical" evidence="6">
    <location>
        <begin position="187"/>
        <end position="205"/>
    </location>
</feature>
<dbReference type="InterPro" id="IPR002293">
    <property type="entry name" value="AA/rel_permease1"/>
</dbReference>
<feature type="transmembrane region" description="Helical" evidence="6">
    <location>
        <begin position="276"/>
        <end position="301"/>
    </location>
</feature>
<evidence type="ECO:0000256" key="3">
    <source>
        <dbReference type="ARBA" id="ARBA00022692"/>
    </source>
</evidence>
<proteinExistence type="predicted"/>
<feature type="transmembrane region" description="Helical" evidence="6">
    <location>
        <begin position="378"/>
        <end position="399"/>
    </location>
</feature>
<dbReference type="PIRSF" id="PIRSF006060">
    <property type="entry name" value="AA_transporter"/>
    <property type="match status" value="1"/>
</dbReference>
<feature type="transmembrane region" description="Helical" evidence="6">
    <location>
        <begin position="346"/>
        <end position="366"/>
    </location>
</feature>
<keyword evidence="5 6" id="KW-0472">Membrane</keyword>
<sequence length="406" mass="43378">MKPQIRLKRSLSLPMMTLYGLGTTIGAGIYALVGEIASFAGYYAPLSFLIASVLAGFTAFSFAELSSRFPRAAGAALYVQKGFHSTTLSTVIGLLVVLAGLVSAAALINGFFAHMQQFIDSERLISIVLISLCLGALAAWGIAQSVIVASLITLIEISGLLWVIAVSHEALLTLPSRWPELLPSADISSWHGIFFGGILAFYAFIGFEDMVDVAEEVKDVKRNLPLAIILTLVITMTLYVLLMLVAVLSIAPSDIAASDVPLAFIYESNSGKDATLIMIIGMFAVINGALIQMIMASRVLYGLSSRGQLPAILSKVHHKTRTPLAATLVTTLCVLLLALIGSLLTLAQATSLVMLTLFAIVNLSLWRVKKQDPRPVGTVLFPVWVPVVGFLASSAFVIVELINKLS</sequence>
<dbReference type="EMBL" id="JRQD01000002">
    <property type="protein sequence ID" value="KGM07164.1"/>
    <property type="molecule type" value="Genomic_DNA"/>
</dbReference>
<dbReference type="AlphaFoldDB" id="A0A0A0BJ89"/>
<protein>
    <submittedName>
        <fullName evidence="7">Amino acid permease</fullName>
    </submittedName>
</protein>
<comment type="subcellular location">
    <subcellularLocation>
        <location evidence="1">Cell membrane</location>
        <topology evidence="1">Multi-pass membrane protein</topology>
    </subcellularLocation>
</comment>
<feature type="transmembrane region" description="Helical" evidence="6">
    <location>
        <begin position="12"/>
        <end position="33"/>
    </location>
</feature>
<dbReference type="GO" id="GO:0005886">
    <property type="term" value="C:plasma membrane"/>
    <property type="evidence" value="ECO:0007669"/>
    <property type="project" value="UniProtKB-SubCell"/>
</dbReference>
<evidence type="ECO:0000313" key="8">
    <source>
        <dbReference type="Proteomes" id="UP000029999"/>
    </source>
</evidence>
<comment type="caution">
    <text evidence="7">The sequence shown here is derived from an EMBL/GenBank/DDBJ whole genome shotgun (WGS) entry which is preliminary data.</text>
</comment>
<keyword evidence="3 6" id="KW-0812">Transmembrane</keyword>
<dbReference type="Proteomes" id="UP000029999">
    <property type="component" value="Unassembled WGS sequence"/>
</dbReference>
<dbReference type="PANTHER" id="PTHR42770:SF11">
    <property type="entry name" value="INNER MEMBRANE TRANSPORT PROTEIN YBAT"/>
    <property type="match status" value="1"/>
</dbReference>
<evidence type="ECO:0000256" key="2">
    <source>
        <dbReference type="ARBA" id="ARBA00022475"/>
    </source>
</evidence>
<dbReference type="RefSeq" id="WP_036312273.1">
    <property type="nucleotide sequence ID" value="NZ_JRQD01000002.1"/>
</dbReference>
<feature type="transmembrane region" description="Helical" evidence="6">
    <location>
        <begin position="147"/>
        <end position="167"/>
    </location>
</feature>
<name>A0A0A0BJ89_9GAMM</name>
<organism evidence="7 8">
    <name type="scientific">Methylophaga thiooxydans</name>
    <dbReference type="NCBI Taxonomy" id="392484"/>
    <lineage>
        <taxon>Bacteria</taxon>
        <taxon>Pseudomonadati</taxon>
        <taxon>Pseudomonadota</taxon>
        <taxon>Gammaproteobacteria</taxon>
        <taxon>Thiotrichales</taxon>
        <taxon>Piscirickettsiaceae</taxon>
        <taxon>Methylophaga</taxon>
    </lineage>
</organism>
<feature type="transmembrane region" description="Helical" evidence="6">
    <location>
        <begin position="322"/>
        <end position="340"/>
    </location>
</feature>
<feature type="transmembrane region" description="Helical" evidence="6">
    <location>
        <begin position="91"/>
        <end position="112"/>
    </location>
</feature>
<evidence type="ECO:0000256" key="5">
    <source>
        <dbReference type="ARBA" id="ARBA00023136"/>
    </source>
</evidence>